<keyword evidence="4" id="KW-1185">Reference proteome</keyword>
<feature type="transmembrane region" description="Helical" evidence="2">
    <location>
        <begin position="6"/>
        <end position="27"/>
    </location>
</feature>
<keyword evidence="2" id="KW-1133">Transmembrane helix</keyword>
<dbReference type="RefSeq" id="WP_368375720.1">
    <property type="nucleotide sequence ID" value="NZ_JBFRYB010000001.1"/>
</dbReference>
<name>A0ABV3TVN0_9GAMM</name>
<proteinExistence type="predicted"/>
<gene>
    <name evidence="3" type="ORF">AB4875_08950</name>
</gene>
<dbReference type="Proteomes" id="UP001557484">
    <property type="component" value="Unassembled WGS sequence"/>
</dbReference>
<evidence type="ECO:0000313" key="3">
    <source>
        <dbReference type="EMBL" id="MEX1665618.1"/>
    </source>
</evidence>
<accession>A0ABV3TVN0</accession>
<comment type="caution">
    <text evidence="3">The sequence shown here is derived from an EMBL/GenBank/DDBJ whole genome shotgun (WGS) entry which is preliminary data.</text>
</comment>
<evidence type="ECO:0000256" key="2">
    <source>
        <dbReference type="SAM" id="Phobius"/>
    </source>
</evidence>
<reference evidence="3 4" key="1">
    <citation type="journal article" date="2011" name="Int. J. Syst. Evol. Microbiol.">
        <title>Zhongshania antarctica gen. nov., sp. nov. and Zhongshania guokunii sp. nov., gammaproteobacteria respectively isolated from coastal attached (fast) ice and surface seawater of the Antarctic.</title>
        <authorList>
            <person name="Li H.J."/>
            <person name="Zhang X.Y."/>
            <person name="Chen C.X."/>
            <person name="Zhang Y.J."/>
            <person name="Gao Z.M."/>
            <person name="Yu Y."/>
            <person name="Chen X.L."/>
            <person name="Chen B."/>
            <person name="Zhang Y.Z."/>
        </authorList>
    </citation>
    <scope>NUCLEOTIDE SEQUENCE [LARGE SCALE GENOMIC DNA]</scope>
    <source>
        <strain evidence="3 4">R06B22</strain>
    </source>
</reference>
<dbReference type="EMBL" id="JBFRYB010000001">
    <property type="protein sequence ID" value="MEX1665618.1"/>
    <property type="molecule type" value="Genomic_DNA"/>
</dbReference>
<feature type="region of interest" description="Disordered" evidence="1">
    <location>
        <begin position="53"/>
        <end position="76"/>
    </location>
</feature>
<keyword evidence="2" id="KW-0812">Transmembrane</keyword>
<protein>
    <recommendedName>
        <fullName evidence="5">Cellulose biosynthesis protein BcsF</fullName>
    </recommendedName>
</protein>
<sequence length="76" mass="8683">MDIRSFLLTLVVSLSAGVFIGFTLRDIGRYLLLSFRKHLIKPRFLRPYQATSQAIPQTVQQTIQQTSDEQDSKVEA</sequence>
<evidence type="ECO:0008006" key="5">
    <source>
        <dbReference type="Google" id="ProtNLM"/>
    </source>
</evidence>
<organism evidence="3 4">
    <name type="scientific">Zhongshania arctica</name>
    <dbReference type="NCBI Taxonomy" id="3238302"/>
    <lineage>
        <taxon>Bacteria</taxon>
        <taxon>Pseudomonadati</taxon>
        <taxon>Pseudomonadota</taxon>
        <taxon>Gammaproteobacteria</taxon>
        <taxon>Cellvibrionales</taxon>
        <taxon>Spongiibacteraceae</taxon>
        <taxon>Zhongshania</taxon>
    </lineage>
</organism>
<evidence type="ECO:0000313" key="4">
    <source>
        <dbReference type="Proteomes" id="UP001557484"/>
    </source>
</evidence>
<feature type="compositionally biased region" description="Low complexity" evidence="1">
    <location>
        <begin position="57"/>
        <end position="66"/>
    </location>
</feature>
<evidence type="ECO:0000256" key="1">
    <source>
        <dbReference type="SAM" id="MobiDB-lite"/>
    </source>
</evidence>
<keyword evidence="2" id="KW-0472">Membrane</keyword>